<accession>A0A6F9DH46</accession>
<dbReference type="InterPro" id="IPR011990">
    <property type="entry name" value="TPR-like_helical_dom_sf"/>
</dbReference>
<proteinExistence type="evidence at transcript level"/>
<dbReference type="Gene3D" id="1.25.40.10">
    <property type="entry name" value="Tetratricopeptide repeat domain"/>
    <property type="match status" value="1"/>
</dbReference>
<dbReference type="EMBL" id="LR786446">
    <property type="protein sequence ID" value="CAB3260948.1"/>
    <property type="molecule type" value="mRNA"/>
</dbReference>
<name>A0A6F9DH46_9ASCI</name>
<evidence type="ECO:0000313" key="1">
    <source>
        <dbReference type="EMBL" id="CAB3260948.1"/>
    </source>
</evidence>
<sequence length="153" mass="17671">MKNSSDLFSKLKNREIVRNHVIPLMRDMILQIRDLQIIEKIRCAMEVWCLHSIALSQLYIEDKASRETTIKLGLELMETKFGKESSKYSIHGHLLNNLGSVCGKTSRIKEAAEYFTKSIEVYKTAEDLTEEERGEEIAISERNLQINKAKLNK</sequence>
<protein>
    <submittedName>
        <fullName evidence="1">Uncharacterized protein LOC100176394</fullName>
    </submittedName>
</protein>
<gene>
    <name evidence="1" type="primary">LOC100176394-003</name>
</gene>
<organism evidence="1">
    <name type="scientific">Phallusia mammillata</name>
    <dbReference type="NCBI Taxonomy" id="59560"/>
    <lineage>
        <taxon>Eukaryota</taxon>
        <taxon>Metazoa</taxon>
        <taxon>Chordata</taxon>
        <taxon>Tunicata</taxon>
        <taxon>Ascidiacea</taxon>
        <taxon>Phlebobranchia</taxon>
        <taxon>Ascidiidae</taxon>
        <taxon>Phallusia</taxon>
    </lineage>
</organism>
<dbReference type="AlphaFoldDB" id="A0A6F9DH46"/>
<reference evidence="1" key="1">
    <citation type="submission" date="2020-04" db="EMBL/GenBank/DDBJ databases">
        <authorList>
            <person name="Neveu A P."/>
        </authorList>
    </citation>
    <scope>NUCLEOTIDE SEQUENCE</scope>
    <source>
        <tissue evidence="1">Whole embryo</tissue>
    </source>
</reference>